<proteinExistence type="predicted"/>
<dbReference type="STRING" id="862908.BMS_0479"/>
<dbReference type="InterPro" id="IPR002123">
    <property type="entry name" value="Plipid/glycerol_acylTrfase"/>
</dbReference>
<dbReference type="PANTHER" id="PTHR10434:SF11">
    <property type="entry name" value="1-ACYL-SN-GLYCEROL-3-PHOSPHATE ACYLTRANSFERASE"/>
    <property type="match status" value="1"/>
</dbReference>
<dbReference type="PATRIC" id="fig|862908.3.peg.456"/>
<dbReference type="GO" id="GO:0003841">
    <property type="term" value="F:1-acylglycerol-3-phosphate O-acyltransferase activity"/>
    <property type="evidence" value="ECO:0007669"/>
    <property type="project" value="TreeGrafter"/>
</dbReference>
<evidence type="ECO:0000313" key="6">
    <source>
        <dbReference type="EMBL" id="CBW25392.1"/>
    </source>
</evidence>
<keyword evidence="2" id="KW-0808">Transferase</keyword>
<evidence type="ECO:0000256" key="2">
    <source>
        <dbReference type="ARBA" id="ARBA00022679"/>
    </source>
</evidence>
<dbReference type="SUPFAM" id="SSF69593">
    <property type="entry name" value="Glycerol-3-phosphate (1)-acyltransferase"/>
    <property type="match status" value="1"/>
</dbReference>
<dbReference type="SMART" id="SM00563">
    <property type="entry name" value="PlsC"/>
    <property type="match status" value="1"/>
</dbReference>
<dbReference type="KEGG" id="bmx:BMS_0479"/>
<sequence>MENLAFIIRVLLFKGILGPFVKIVLGVKFRYDERPCFDQPKIIVANHNSHVDAIAILCSLSIKDLKRVHPVVARDYFYRNSFTKLFAKLCLNSVSVSRSRQFENPLKQCESLLESGHSLIIFPEGTRGNANEMKDFKQGVSILLKKFPNVEFVPAFCEGFGEILPKGQWLVLPSNSFLKIGKSKKVDRSREVSDITNYIRKSILELRY</sequence>
<gene>
    <name evidence="6" type="ordered locus">BMS_0479</name>
</gene>
<protein>
    <submittedName>
        <fullName evidence="6">Acyltransferase</fullName>
    </submittedName>
</protein>
<evidence type="ECO:0000256" key="3">
    <source>
        <dbReference type="ARBA" id="ARBA00023315"/>
    </source>
</evidence>
<dbReference type="EMBL" id="FQ312005">
    <property type="protein sequence ID" value="CBW25392.1"/>
    <property type="molecule type" value="Genomic_DNA"/>
</dbReference>
<dbReference type="AlphaFoldDB" id="E1X4G2"/>
<dbReference type="CDD" id="cd07989">
    <property type="entry name" value="LPLAT_AGPAT-like"/>
    <property type="match status" value="1"/>
</dbReference>
<dbReference type="GO" id="GO:0006654">
    <property type="term" value="P:phosphatidic acid biosynthetic process"/>
    <property type="evidence" value="ECO:0007669"/>
    <property type="project" value="TreeGrafter"/>
</dbReference>
<evidence type="ECO:0000256" key="4">
    <source>
        <dbReference type="SAM" id="Phobius"/>
    </source>
</evidence>
<dbReference type="PANTHER" id="PTHR10434">
    <property type="entry name" value="1-ACYL-SN-GLYCEROL-3-PHOSPHATE ACYLTRANSFERASE"/>
    <property type="match status" value="1"/>
</dbReference>
<name>E1X4G2_HALMS</name>
<feature type="domain" description="Phospholipid/glycerol acyltransferase" evidence="5">
    <location>
        <begin position="41"/>
        <end position="160"/>
    </location>
</feature>
<dbReference type="eggNOG" id="COG0204">
    <property type="taxonomic scope" value="Bacteria"/>
</dbReference>
<comment type="pathway">
    <text evidence="1">Lipid metabolism.</text>
</comment>
<evidence type="ECO:0000259" key="5">
    <source>
        <dbReference type="SMART" id="SM00563"/>
    </source>
</evidence>
<keyword evidence="4" id="KW-1133">Transmembrane helix</keyword>
<keyword evidence="4" id="KW-0812">Transmembrane</keyword>
<keyword evidence="4" id="KW-0472">Membrane</keyword>
<feature type="transmembrane region" description="Helical" evidence="4">
    <location>
        <begin position="6"/>
        <end position="25"/>
    </location>
</feature>
<organism evidence="6 7">
    <name type="scientific">Halobacteriovorax marinus (strain ATCC BAA-682 / DSM 15412 / SJ)</name>
    <name type="common">Bacteriovorax marinus</name>
    <dbReference type="NCBI Taxonomy" id="862908"/>
    <lineage>
        <taxon>Bacteria</taxon>
        <taxon>Pseudomonadati</taxon>
        <taxon>Bdellovibrionota</taxon>
        <taxon>Bacteriovoracia</taxon>
        <taxon>Bacteriovoracales</taxon>
        <taxon>Halobacteriovoraceae</taxon>
        <taxon>Halobacteriovorax</taxon>
    </lineage>
</organism>
<dbReference type="RefSeq" id="WP_014243179.1">
    <property type="nucleotide sequence ID" value="NC_016620.1"/>
</dbReference>
<evidence type="ECO:0000313" key="7">
    <source>
        <dbReference type="Proteomes" id="UP000008963"/>
    </source>
</evidence>
<reference evidence="7" key="1">
    <citation type="journal article" date="2013" name="ISME J.">
        <title>A small predatory core genome in the divergent marine Bacteriovorax marinus SJ and the terrestrial Bdellovibrio bacteriovorus.</title>
        <authorList>
            <person name="Crossman L.C."/>
            <person name="Chen H."/>
            <person name="Cerdeno-Tarraga A.M."/>
            <person name="Brooks K."/>
            <person name="Quail M.A."/>
            <person name="Pineiro S.A."/>
            <person name="Hobley L."/>
            <person name="Sockett R.E."/>
            <person name="Bentley S.D."/>
            <person name="Parkhill J."/>
            <person name="Williams H.N."/>
            <person name="Stine O.C."/>
        </authorList>
    </citation>
    <scope>NUCLEOTIDE SEQUENCE [LARGE SCALE GENOMIC DNA]</scope>
    <source>
        <strain evidence="7">ATCC BAA-682 / DSM 15412 / SJ</strain>
    </source>
</reference>
<dbReference type="Proteomes" id="UP000008963">
    <property type="component" value="Chromosome"/>
</dbReference>
<keyword evidence="3 6" id="KW-0012">Acyltransferase</keyword>
<dbReference type="OrthoDB" id="9812274at2"/>
<dbReference type="HOGENOM" id="CLU_027938_8_0_7"/>
<accession>E1X4G2</accession>
<evidence type="ECO:0000256" key="1">
    <source>
        <dbReference type="ARBA" id="ARBA00005189"/>
    </source>
</evidence>
<dbReference type="Pfam" id="PF01553">
    <property type="entry name" value="Acyltransferase"/>
    <property type="match status" value="1"/>
</dbReference>
<keyword evidence="7" id="KW-1185">Reference proteome</keyword>